<protein>
    <submittedName>
        <fullName evidence="1">Uncharacterized protein</fullName>
    </submittedName>
</protein>
<sequence length="64" mass="7144">MSQLLPEAYPMQMSQQLYATAPEPKQLFLIPEAEPVSIYQPGDESYLKPIQGFVDSLSQSDAEP</sequence>
<dbReference type="AlphaFoldDB" id="A0A8J7DMS6"/>
<evidence type="ECO:0000313" key="1">
    <source>
        <dbReference type="EMBL" id="MBE9079281.1"/>
    </source>
</evidence>
<reference evidence="1" key="1">
    <citation type="submission" date="2020-10" db="EMBL/GenBank/DDBJ databases">
        <authorList>
            <person name="Castelo-Branco R."/>
            <person name="Eusebio N."/>
            <person name="Adriana R."/>
            <person name="Vieira A."/>
            <person name="Brugerolle De Fraissinette N."/>
            <person name="Rezende De Castro R."/>
            <person name="Schneider M.P."/>
            <person name="Vasconcelos V."/>
            <person name="Leao P.N."/>
        </authorList>
    </citation>
    <scope>NUCLEOTIDE SEQUENCE</scope>
    <source>
        <strain evidence="1">LEGE 07310</strain>
    </source>
</reference>
<dbReference type="RefSeq" id="WP_193910082.1">
    <property type="nucleotide sequence ID" value="NZ_JADEXG010000052.1"/>
</dbReference>
<evidence type="ECO:0000313" key="2">
    <source>
        <dbReference type="Proteomes" id="UP000636505"/>
    </source>
</evidence>
<dbReference type="Proteomes" id="UP000636505">
    <property type="component" value="Unassembled WGS sequence"/>
</dbReference>
<comment type="caution">
    <text evidence="1">The sequence shown here is derived from an EMBL/GenBank/DDBJ whole genome shotgun (WGS) entry which is preliminary data.</text>
</comment>
<proteinExistence type="predicted"/>
<gene>
    <name evidence="1" type="ORF">IQ241_18600</name>
</gene>
<keyword evidence="2" id="KW-1185">Reference proteome</keyword>
<organism evidence="1 2">
    <name type="scientific">Vasconcelosia minhoensis LEGE 07310</name>
    <dbReference type="NCBI Taxonomy" id="915328"/>
    <lineage>
        <taxon>Bacteria</taxon>
        <taxon>Bacillati</taxon>
        <taxon>Cyanobacteriota</taxon>
        <taxon>Cyanophyceae</taxon>
        <taxon>Nodosilineales</taxon>
        <taxon>Cymatolegaceae</taxon>
        <taxon>Vasconcelosia</taxon>
        <taxon>Vasconcelosia minhoensis</taxon>
    </lineage>
</organism>
<dbReference type="EMBL" id="JADEXG010000052">
    <property type="protein sequence ID" value="MBE9079281.1"/>
    <property type="molecule type" value="Genomic_DNA"/>
</dbReference>
<accession>A0A8J7DMS6</accession>
<name>A0A8J7DMS6_9CYAN</name>